<dbReference type="Pfam" id="PF00561">
    <property type="entry name" value="Abhydrolase_1"/>
    <property type="match status" value="1"/>
</dbReference>
<dbReference type="EMBL" id="JAVFKD010000002">
    <property type="protein sequence ID" value="KAK5996482.1"/>
    <property type="molecule type" value="Genomic_DNA"/>
</dbReference>
<keyword evidence="1" id="KW-0378">Hydrolase</keyword>
<protein>
    <submittedName>
        <fullName evidence="4">Cytosolic epoxide hydrolase 2-like protein</fullName>
    </submittedName>
</protein>
<dbReference type="Proteomes" id="UP001338125">
    <property type="component" value="Unassembled WGS sequence"/>
</dbReference>
<dbReference type="InterPro" id="IPR029058">
    <property type="entry name" value="AB_hydrolase_fold"/>
</dbReference>
<comment type="caution">
    <text evidence="4">The sequence shown here is derived from an EMBL/GenBank/DDBJ whole genome shotgun (WGS) entry which is preliminary data.</text>
</comment>
<organism evidence="4 5">
    <name type="scientific">Cladobotryum mycophilum</name>
    <dbReference type="NCBI Taxonomy" id="491253"/>
    <lineage>
        <taxon>Eukaryota</taxon>
        <taxon>Fungi</taxon>
        <taxon>Dikarya</taxon>
        <taxon>Ascomycota</taxon>
        <taxon>Pezizomycotina</taxon>
        <taxon>Sordariomycetes</taxon>
        <taxon>Hypocreomycetidae</taxon>
        <taxon>Hypocreales</taxon>
        <taxon>Hypocreaceae</taxon>
        <taxon>Cladobotryum</taxon>
    </lineage>
</organism>
<evidence type="ECO:0000256" key="2">
    <source>
        <dbReference type="ARBA" id="ARBA00038334"/>
    </source>
</evidence>
<gene>
    <name evidence="4" type="ORF">PT974_01817</name>
</gene>
<dbReference type="SUPFAM" id="SSF53474">
    <property type="entry name" value="alpha/beta-Hydrolases"/>
    <property type="match status" value="1"/>
</dbReference>
<evidence type="ECO:0000256" key="1">
    <source>
        <dbReference type="ARBA" id="ARBA00022801"/>
    </source>
</evidence>
<dbReference type="Gene3D" id="3.40.50.1820">
    <property type="entry name" value="alpha/beta hydrolase"/>
    <property type="match status" value="1"/>
</dbReference>
<dbReference type="InterPro" id="IPR000639">
    <property type="entry name" value="Epox_hydrolase-like"/>
</dbReference>
<feature type="domain" description="AB hydrolase-1" evidence="3">
    <location>
        <begin position="33"/>
        <end position="312"/>
    </location>
</feature>
<keyword evidence="5" id="KW-1185">Reference proteome</keyword>
<sequence length="327" mass="36902">MDPSTYKTVTTTRSYTYSYYATPKTESTVPKQTILLLHGFPEYSDMWAEQVKAFEASGYNAIAPDLLGYGATSKPTEAEAYNSEGLSQDVADILDAENVDKVIVIGHDWGSYLAGRFINWQPARVIGAIFTSVAYRRAAKLDLAEAHVQMKAVLGFEPLGYWEFMTSPEAPKLLEDRIESLHSLLFAKDADIWKTDFCPPGKLGEWLSNDRRVEEAGYITPETKSTIIRKWKEDGFNGKLGWYRAWTEHTHWNHEQNLADDVFKLAIPVLFIGGSHDAPAQAALGDLLTKPLCEDYTGKVLDAGHWILREKPEEWLETVEAWLKAKF</sequence>
<reference evidence="4 5" key="1">
    <citation type="submission" date="2024-01" db="EMBL/GenBank/DDBJ databases">
        <title>Complete genome of Cladobotryum mycophilum ATHUM6906.</title>
        <authorList>
            <person name="Christinaki A.C."/>
            <person name="Myridakis A.I."/>
            <person name="Kouvelis V.N."/>
        </authorList>
    </citation>
    <scope>NUCLEOTIDE SEQUENCE [LARGE SCALE GENOMIC DNA]</scope>
    <source>
        <strain evidence="4 5">ATHUM6906</strain>
    </source>
</reference>
<evidence type="ECO:0000259" key="3">
    <source>
        <dbReference type="Pfam" id="PF00561"/>
    </source>
</evidence>
<name>A0ABR0SX59_9HYPO</name>
<evidence type="ECO:0000313" key="5">
    <source>
        <dbReference type="Proteomes" id="UP001338125"/>
    </source>
</evidence>
<proteinExistence type="inferred from homology"/>
<dbReference type="PRINTS" id="PR00412">
    <property type="entry name" value="EPOXHYDRLASE"/>
</dbReference>
<evidence type="ECO:0000313" key="4">
    <source>
        <dbReference type="EMBL" id="KAK5996482.1"/>
    </source>
</evidence>
<dbReference type="InterPro" id="IPR000073">
    <property type="entry name" value="AB_hydrolase_1"/>
</dbReference>
<dbReference type="PANTHER" id="PTHR43329">
    <property type="entry name" value="EPOXIDE HYDROLASE"/>
    <property type="match status" value="1"/>
</dbReference>
<accession>A0ABR0SX59</accession>
<comment type="similarity">
    <text evidence="2">Belongs to the AB hydrolase superfamily. Epoxide hydrolase family.</text>
</comment>